<name>A0A243W6C6_9BACT</name>
<evidence type="ECO:0000256" key="1">
    <source>
        <dbReference type="SAM" id="SignalP"/>
    </source>
</evidence>
<evidence type="ECO:0000313" key="4">
    <source>
        <dbReference type="Proteomes" id="UP000194873"/>
    </source>
</evidence>
<reference evidence="3 4" key="1">
    <citation type="submission" date="2017-01" db="EMBL/GenBank/DDBJ databases">
        <title>A new Hymenobacter.</title>
        <authorList>
            <person name="Liang Y."/>
            <person name="Feng F."/>
        </authorList>
    </citation>
    <scope>NUCLEOTIDE SEQUENCE [LARGE SCALE GENOMIC DNA]</scope>
    <source>
        <strain evidence="3">MIMBbqt21</strain>
    </source>
</reference>
<gene>
    <name evidence="3" type="ORF">BXP70_29005</name>
</gene>
<dbReference type="Pfam" id="PF13568">
    <property type="entry name" value="OMP_b-brl_2"/>
    <property type="match status" value="1"/>
</dbReference>
<protein>
    <recommendedName>
        <fullName evidence="2">Outer membrane protein beta-barrel domain-containing protein</fullName>
    </recommendedName>
</protein>
<comment type="caution">
    <text evidence="3">The sequence shown here is derived from an EMBL/GenBank/DDBJ whole genome shotgun (WGS) entry which is preliminary data.</text>
</comment>
<accession>A0A243W6C6</accession>
<sequence>MRYAIPLALVSLFVASTGYAQQVRFGAKAGLNASTYQGAPVPNPGFRFGPVLGVLTRLSLGRHGSLQPELLYEQRGATTDLLADGPNGVFNLPTIFSQQTRSRLHYLSLPMLARVEVGKLFAVAGPQVSYLVQAREQRTTLLDDPYTYNLAVPFTETRAGTEQYHRWELGGVVGVGYQVLADLAVELRYAAAVTPLRHSPPALPADWVSWPARLEKARTTSLQAQVSYTFGSE</sequence>
<evidence type="ECO:0000259" key="2">
    <source>
        <dbReference type="Pfam" id="PF13568"/>
    </source>
</evidence>
<feature type="chain" id="PRO_5011992407" description="Outer membrane protein beta-barrel domain-containing protein" evidence="1">
    <location>
        <begin position="21"/>
        <end position="233"/>
    </location>
</feature>
<dbReference type="EMBL" id="MTSE01000092">
    <property type="protein sequence ID" value="OUJ66720.1"/>
    <property type="molecule type" value="Genomic_DNA"/>
</dbReference>
<dbReference type="Proteomes" id="UP000194873">
    <property type="component" value="Unassembled WGS sequence"/>
</dbReference>
<organism evidence="3 4">
    <name type="scientific">Hymenobacter crusticola</name>
    <dbReference type="NCBI Taxonomy" id="1770526"/>
    <lineage>
        <taxon>Bacteria</taxon>
        <taxon>Pseudomonadati</taxon>
        <taxon>Bacteroidota</taxon>
        <taxon>Cytophagia</taxon>
        <taxon>Cytophagales</taxon>
        <taxon>Hymenobacteraceae</taxon>
        <taxon>Hymenobacter</taxon>
    </lineage>
</organism>
<feature type="signal peptide" evidence="1">
    <location>
        <begin position="1"/>
        <end position="20"/>
    </location>
</feature>
<dbReference type="InterPro" id="IPR025665">
    <property type="entry name" value="Beta-barrel_OMP_2"/>
</dbReference>
<keyword evidence="4" id="KW-1185">Reference proteome</keyword>
<dbReference type="AlphaFoldDB" id="A0A243W6C6"/>
<evidence type="ECO:0000313" key="3">
    <source>
        <dbReference type="EMBL" id="OUJ66720.1"/>
    </source>
</evidence>
<feature type="domain" description="Outer membrane protein beta-barrel" evidence="2">
    <location>
        <begin position="20"/>
        <end position="195"/>
    </location>
</feature>
<proteinExistence type="predicted"/>
<keyword evidence="1" id="KW-0732">Signal</keyword>